<protein>
    <submittedName>
        <fullName evidence="1">Uncharacterized protein</fullName>
    </submittedName>
</protein>
<dbReference type="Proteomes" id="UP001286313">
    <property type="component" value="Unassembled WGS sequence"/>
</dbReference>
<keyword evidence="2" id="KW-1185">Reference proteome</keyword>
<evidence type="ECO:0000313" key="2">
    <source>
        <dbReference type="Proteomes" id="UP001286313"/>
    </source>
</evidence>
<organism evidence="1 2">
    <name type="scientific">Petrolisthes cinctipes</name>
    <name type="common">Flat porcelain crab</name>
    <dbReference type="NCBI Taxonomy" id="88211"/>
    <lineage>
        <taxon>Eukaryota</taxon>
        <taxon>Metazoa</taxon>
        <taxon>Ecdysozoa</taxon>
        <taxon>Arthropoda</taxon>
        <taxon>Crustacea</taxon>
        <taxon>Multicrustacea</taxon>
        <taxon>Malacostraca</taxon>
        <taxon>Eumalacostraca</taxon>
        <taxon>Eucarida</taxon>
        <taxon>Decapoda</taxon>
        <taxon>Pleocyemata</taxon>
        <taxon>Anomura</taxon>
        <taxon>Galatheoidea</taxon>
        <taxon>Porcellanidae</taxon>
        <taxon>Petrolisthes</taxon>
    </lineage>
</organism>
<evidence type="ECO:0000313" key="1">
    <source>
        <dbReference type="EMBL" id="KAK3877953.1"/>
    </source>
</evidence>
<proteinExistence type="predicted"/>
<comment type="caution">
    <text evidence="1">The sequence shown here is derived from an EMBL/GenBank/DDBJ whole genome shotgun (WGS) entry which is preliminary data.</text>
</comment>
<gene>
    <name evidence="1" type="ORF">Pcinc_017356</name>
</gene>
<dbReference type="EMBL" id="JAWQEG010001607">
    <property type="protein sequence ID" value="KAK3877953.1"/>
    <property type="molecule type" value="Genomic_DNA"/>
</dbReference>
<dbReference type="AlphaFoldDB" id="A0AAE1FUA4"/>
<accession>A0AAE1FUA4</accession>
<sequence length="267" mass="28888">MCVVSSGSHRKRVKVKVRTRKVLWCEWRGNERGTKPLNFCSCALGAGVWAVCGEHVEGEEHKIEEIGVNGGVAKEVGSKGSSGVRARRKSVVRRVVHVITAWQVCAVVELSLEWPSSTAPSLLKAARPPGSHVIWKLREADRGKKVDYGISRPESLGTLSTLAEPSQLSLGTLRKVSAVSTRVVVDTLVAAVRGRTSLIMWHESSNLANLPGGRPPRCTTPAQDRDITAAVEANAHSNTVTIRETLHLDAITTARISMRNDGVAIQL</sequence>
<reference evidence="1" key="1">
    <citation type="submission" date="2023-10" db="EMBL/GenBank/DDBJ databases">
        <title>Genome assemblies of two species of porcelain crab, Petrolisthes cinctipes and Petrolisthes manimaculis (Anomura: Porcellanidae).</title>
        <authorList>
            <person name="Angst P."/>
        </authorList>
    </citation>
    <scope>NUCLEOTIDE SEQUENCE</scope>
    <source>
        <strain evidence="1">PB745_01</strain>
        <tissue evidence="1">Gill</tissue>
    </source>
</reference>
<name>A0AAE1FUA4_PETCI</name>